<sequence>TSQNYQQKVPSQMPNQYQSNSPQTNSPAQNQQSPQSGNRFQQPQLGNGGNSLPQFNPTQFFTNLFQGRNMSLPSLQLPQGANPFASIFQSVGVMNAAPSQPELISIHISTQSDPTTQSNGPQTGPTCSVCAFAK</sequence>
<comment type="caution">
    <text evidence="2">The sequence shown here is derived from an EMBL/GenBank/DDBJ whole genome shotgun (WGS) entry which is preliminary data.</text>
</comment>
<feature type="compositionally biased region" description="Low complexity" evidence="1">
    <location>
        <begin position="18"/>
        <end position="36"/>
    </location>
</feature>
<evidence type="ECO:0000313" key="2">
    <source>
        <dbReference type="EMBL" id="CAL8137664.1"/>
    </source>
</evidence>
<proteinExistence type="predicted"/>
<accession>A0ABP1RX27</accession>
<dbReference type="Proteomes" id="UP001642540">
    <property type="component" value="Unassembled WGS sequence"/>
</dbReference>
<feature type="non-terminal residue" evidence="2">
    <location>
        <position position="1"/>
    </location>
</feature>
<dbReference type="EMBL" id="CAXLJM020000118">
    <property type="protein sequence ID" value="CAL8137664.1"/>
    <property type="molecule type" value="Genomic_DNA"/>
</dbReference>
<keyword evidence="3" id="KW-1185">Reference proteome</keyword>
<organism evidence="2 3">
    <name type="scientific">Orchesella dallaii</name>
    <dbReference type="NCBI Taxonomy" id="48710"/>
    <lineage>
        <taxon>Eukaryota</taxon>
        <taxon>Metazoa</taxon>
        <taxon>Ecdysozoa</taxon>
        <taxon>Arthropoda</taxon>
        <taxon>Hexapoda</taxon>
        <taxon>Collembola</taxon>
        <taxon>Entomobryomorpha</taxon>
        <taxon>Entomobryoidea</taxon>
        <taxon>Orchesellidae</taxon>
        <taxon>Orchesellinae</taxon>
        <taxon>Orchesella</taxon>
    </lineage>
</organism>
<feature type="compositionally biased region" description="Polar residues" evidence="1">
    <location>
        <begin position="1"/>
        <end position="17"/>
    </location>
</feature>
<protein>
    <submittedName>
        <fullName evidence="2">Uncharacterized protein</fullName>
    </submittedName>
</protein>
<gene>
    <name evidence="2" type="ORF">ODALV1_LOCUS27024</name>
</gene>
<feature type="compositionally biased region" description="Polar residues" evidence="1">
    <location>
        <begin position="37"/>
        <end position="58"/>
    </location>
</feature>
<name>A0ABP1RX27_9HEXA</name>
<feature type="region of interest" description="Disordered" evidence="1">
    <location>
        <begin position="1"/>
        <end position="58"/>
    </location>
</feature>
<reference evidence="2 3" key="1">
    <citation type="submission" date="2024-08" db="EMBL/GenBank/DDBJ databases">
        <authorList>
            <person name="Cucini C."/>
            <person name="Frati F."/>
        </authorList>
    </citation>
    <scope>NUCLEOTIDE SEQUENCE [LARGE SCALE GENOMIC DNA]</scope>
</reference>
<evidence type="ECO:0000256" key="1">
    <source>
        <dbReference type="SAM" id="MobiDB-lite"/>
    </source>
</evidence>
<evidence type="ECO:0000313" key="3">
    <source>
        <dbReference type="Proteomes" id="UP001642540"/>
    </source>
</evidence>